<dbReference type="AlphaFoldDB" id="X6N9B9"/>
<sequence length="127" mass="14977">MNALCCLLVDMNESNIVIHRHPIIQEITKKFMQRLMKKKDLLFIDYSKNKINIFNLNTVQFITIGYNRIVLLKSKNVQNMNEVKQNAIVLLKMGKSSILIICLYDCTMLLYTRINQLYHRSFNGHIK</sequence>
<evidence type="ECO:0000313" key="2">
    <source>
        <dbReference type="EMBL" id="ETO35953.1"/>
    </source>
</evidence>
<gene>
    <name evidence="2" type="ORF">RFI_01109</name>
    <name evidence="1" type="ORF">RFI_14538</name>
</gene>
<reference evidence="1" key="2">
    <citation type="submission" date="2013-05" db="EMBL/GenBank/DDBJ databases">
        <authorList>
            <person name="Gloeckner G."/>
            <person name="Szafranski K."/>
            <person name="Schliwa M."/>
        </authorList>
    </citation>
    <scope>NUCLEOTIDE SEQUENCE</scope>
</reference>
<dbReference type="EMBL" id="ASPP01001152">
    <property type="protein sequence ID" value="ETO35953.1"/>
    <property type="molecule type" value="Genomic_DNA"/>
</dbReference>
<reference evidence="1 3" key="1">
    <citation type="journal article" date="2013" name="Curr. Biol.">
        <title>The Genome of the Foraminiferan Reticulomyxa filosa.</title>
        <authorList>
            <person name="Glockner G."/>
            <person name="Hulsmann N."/>
            <person name="Schleicher M."/>
            <person name="Noegel A.A."/>
            <person name="Eichinger L."/>
            <person name="Gallinger C."/>
            <person name="Pawlowski J."/>
            <person name="Sierra R."/>
            <person name="Euteneuer U."/>
            <person name="Pillet L."/>
            <person name="Moustafa A."/>
            <person name="Platzer M."/>
            <person name="Groth M."/>
            <person name="Szafranski K."/>
            <person name="Schliwa M."/>
        </authorList>
    </citation>
    <scope>NUCLEOTIDE SEQUENCE [LARGE SCALE GENOMIC DNA]</scope>
</reference>
<name>X6N9B9_RETFI</name>
<proteinExistence type="predicted"/>
<protein>
    <submittedName>
        <fullName evidence="1">Uncharacterized protein</fullName>
    </submittedName>
</protein>
<keyword evidence="3" id="KW-1185">Reference proteome</keyword>
<evidence type="ECO:0000313" key="1">
    <source>
        <dbReference type="EMBL" id="ETO22656.1"/>
    </source>
</evidence>
<evidence type="ECO:0000313" key="3">
    <source>
        <dbReference type="Proteomes" id="UP000023152"/>
    </source>
</evidence>
<organism evidence="1 3">
    <name type="scientific">Reticulomyxa filosa</name>
    <dbReference type="NCBI Taxonomy" id="46433"/>
    <lineage>
        <taxon>Eukaryota</taxon>
        <taxon>Sar</taxon>
        <taxon>Rhizaria</taxon>
        <taxon>Retaria</taxon>
        <taxon>Foraminifera</taxon>
        <taxon>Monothalamids</taxon>
        <taxon>Reticulomyxidae</taxon>
        <taxon>Reticulomyxa</taxon>
    </lineage>
</organism>
<comment type="caution">
    <text evidence="1">The sequence shown here is derived from an EMBL/GenBank/DDBJ whole genome shotgun (WGS) entry which is preliminary data.</text>
</comment>
<dbReference type="EMBL" id="ASPP01010571">
    <property type="protein sequence ID" value="ETO22656.1"/>
    <property type="molecule type" value="Genomic_DNA"/>
</dbReference>
<accession>X6N9B9</accession>
<dbReference type="Proteomes" id="UP000023152">
    <property type="component" value="Unassembled WGS sequence"/>
</dbReference>